<dbReference type="RefSeq" id="WP_404614326.1">
    <property type="nucleotide sequence ID" value="NZ_JBIYDN010000045.1"/>
</dbReference>
<dbReference type="InterPro" id="IPR000182">
    <property type="entry name" value="GNAT_dom"/>
</dbReference>
<protein>
    <submittedName>
        <fullName evidence="2">N-acetyltransferase (TIGR04045 family)</fullName>
    </submittedName>
</protein>
<dbReference type="NCBIfam" id="TIGR04045">
    <property type="entry name" value="MSMEG_0567_GNAT"/>
    <property type="match status" value="1"/>
</dbReference>
<comment type="caution">
    <text evidence="2">The sequence shown here is derived from an EMBL/GenBank/DDBJ whole genome shotgun (WGS) entry which is preliminary data.</text>
</comment>
<dbReference type="PROSITE" id="PS51186">
    <property type="entry name" value="GNAT"/>
    <property type="match status" value="1"/>
</dbReference>
<dbReference type="CDD" id="cd04301">
    <property type="entry name" value="NAT_SF"/>
    <property type="match status" value="1"/>
</dbReference>
<reference evidence="2 3" key="1">
    <citation type="submission" date="2024-11" db="EMBL/GenBank/DDBJ databases">
        <title>Using genomics to understand microbial adaptation to soil warming.</title>
        <authorList>
            <person name="Deangelis K.M. PhD."/>
        </authorList>
    </citation>
    <scope>NUCLEOTIDE SEQUENCE [LARGE SCALE GENOMIC DNA]</scope>
    <source>
        <strain evidence="2 3">GAS97</strain>
    </source>
</reference>
<sequence>MLADTEDLARLYTPASYTIKWTTLPWEANEAYKLRRAVFCIEQGIFIGDDRDEIDERAQLLVAVSCIGGMPEQVVGTVRIHEDEPGVWTGSRLAVHAAFRRHGKIGATLIRLAVSSAHALGCTTFLAHVQSQNAALFHALHWTTLAEELMHGRPHHLMQADLGFYPPCATPQSGFMTQHSPARSSS</sequence>
<evidence type="ECO:0000259" key="1">
    <source>
        <dbReference type="PROSITE" id="PS51186"/>
    </source>
</evidence>
<evidence type="ECO:0000313" key="2">
    <source>
        <dbReference type="EMBL" id="MFK4448200.1"/>
    </source>
</evidence>
<dbReference type="Gene3D" id="3.40.630.30">
    <property type="match status" value="1"/>
</dbReference>
<dbReference type="InterPro" id="IPR016181">
    <property type="entry name" value="Acyl_CoA_acyltransferase"/>
</dbReference>
<proteinExistence type="predicted"/>
<feature type="domain" description="N-acetyltransferase" evidence="1">
    <location>
        <begin position="19"/>
        <end position="171"/>
    </location>
</feature>
<name>A0ABW8MWU7_9BURK</name>
<dbReference type="Pfam" id="PF00583">
    <property type="entry name" value="Acetyltransf_1"/>
    <property type="match status" value="1"/>
</dbReference>
<accession>A0ABW8MWU7</accession>
<dbReference type="InterPro" id="IPR024035">
    <property type="entry name" value="MSMEG_0567_GNAT"/>
</dbReference>
<dbReference type="Proteomes" id="UP001620514">
    <property type="component" value="Unassembled WGS sequence"/>
</dbReference>
<evidence type="ECO:0000313" key="3">
    <source>
        <dbReference type="Proteomes" id="UP001620514"/>
    </source>
</evidence>
<organism evidence="2 3">
    <name type="scientific">Caballeronia udeis</name>
    <dbReference type="NCBI Taxonomy" id="1232866"/>
    <lineage>
        <taxon>Bacteria</taxon>
        <taxon>Pseudomonadati</taxon>
        <taxon>Pseudomonadota</taxon>
        <taxon>Betaproteobacteria</taxon>
        <taxon>Burkholderiales</taxon>
        <taxon>Burkholderiaceae</taxon>
        <taxon>Caballeronia</taxon>
    </lineage>
</organism>
<dbReference type="EMBL" id="JBIYDN010000045">
    <property type="protein sequence ID" value="MFK4448200.1"/>
    <property type="molecule type" value="Genomic_DNA"/>
</dbReference>
<dbReference type="SUPFAM" id="SSF55729">
    <property type="entry name" value="Acyl-CoA N-acyltransferases (Nat)"/>
    <property type="match status" value="1"/>
</dbReference>
<gene>
    <name evidence="2" type="ORF">ABH943_008244</name>
</gene>
<keyword evidence="3" id="KW-1185">Reference proteome</keyword>